<reference evidence="5 6" key="1">
    <citation type="submission" date="2018-05" db="EMBL/GenBank/DDBJ databases">
        <authorList>
            <person name="Goeker M."/>
            <person name="Huntemann M."/>
            <person name="Clum A."/>
            <person name="Pillay M."/>
            <person name="Palaniappan K."/>
            <person name="Varghese N."/>
            <person name="Mikhailova N."/>
            <person name="Stamatis D."/>
            <person name="Reddy T."/>
            <person name="Daum C."/>
            <person name="Shapiro N."/>
            <person name="Ivanova N."/>
            <person name="Kyrpides N."/>
            <person name="Woyke T."/>
        </authorList>
    </citation>
    <scope>NUCLEOTIDE SEQUENCE [LARGE SCALE GENOMIC DNA]</scope>
    <source>
        <strain evidence="5 6">DSM 26524</strain>
    </source>
</reference>
<sequence length="136" mass="15339">MSDKKIVSCEIEITLKVMGGKWKPLILHFLQHQGTKRYNEILRFLGTAPKKTLTAQLRELEEDGIIDRTVVPTVPVQVEYSVTALGQTLFPILNLMCDWGYANIGEKYELTHATCNDKGKVTIQQACAFTAQTVRK</sequence>
<keyword evidence="6" id="KW-1185">Reference proteome</keyword>
<dbReference type="RefSeq" id="WP_109625741.1">
    <property type="nucleotide sequence ID" value="NZ_CABJAT010000009.1"/>
</dbReference>
<evidence type="ECO:0000313" key="6">
    <source>
        <dbReference type="Proteomes" id="UP000245412"/>
    </source>
</evidence>
<keyword evidence="3" id="KW-0804">Transcription</keyword>
<feature type="domain" description="HTH hxlR-type" evidence="4">
    <location>
        <begin position="9"/>
        <end position="108"/>
    </location>
</feature>
<evidence type="ECO:0000256" key="3">
    <source>
        <dbReference type="ARBA" id="ARBA00023163"/>
    </source>
</evidence>
<keyword evidence="2" id="KW-0238">DNA-binding</keyword>
<dbReference type="PANTHER" id="PTHR33204">
    <property type="entry name" value="TRANSCRIPTIONAL REGULATOR, MARR FAMILY"/>
    <property type="match status" value="1"/>
</dbReference>
<dbReference type="Pfam" id="PF01638">
    <property type="entry name" value="HxlR"/>
    <property type="match status" value="1"/>
</dbReference>
<dbReference type="AlphaFoldDB" id="A0AB73T5E2"/>
<gene>
    <name evidence="5" type="ORF">C7383_10435</name>
</gene>
<dbReference type="InterPro" id="IPR036388">
    <property type="entry name" value="WH-like_DNA-bd_sf"/>
</dbReference>
<proteinExistence type="predicted"/>
<dbReference type="SUPFAM" id="SSF46785">
    <property type="entry name" value="Winged helix' DNA-binding domain"/>
    <property type="match status" value="1"/>
</dbReference>
<comment type="caution">
    <text evidence="5">The sequence shown here is derived from an EMBL/GenBank/DDBJ whole genome shotgun (WGS) entry which is preliminary data.</text>
</comment>
<keyword evidence="1" id="KW-0805">Transcription regulation</keyword>
<dbReference type="GO" id="GO:0003677">
    <property type="term" value="F:DNA binding"/>
    <property type="evidence" value="ECO:0007669"/>
    <property type="project" value="UniProtKB-KW"/>
</dbReference>
<evidence type="ECO:0000259" key="4">
    <source>
        <dbReference type="PROSITE" id="PS51118"/>
    </source>
</evidence>
<dbReference type="Proteomes" id="UP000245412">
    <property type="component" value="Unassembled WGS sequence"/>
</dbReference>
<accession>A0AB73T5E2</accession>
<evidence type="ECO:0000256" key="1">
    <source>
        <dbReference type="ARBA" id="ARBA00023015"/>
    </source>
</evidence>
<organism evidence="5 6">
    <name type="scientific">Murimonas intestini</name>
    <dbReference type="NCBI Taxonomy" id="1337051"/>
    <lineage>
        <taxon>Bacteria</taxon>
        <taxon>Bacillati</taxon>
        <taxon>Bacillota</taxon>
        <taxon>Clostridia</taxon>
        <taxon>Lachnospirales</taxon>
        <taxon>Lachnospiraceae</taxon>
        <taxon>Murimonas</taxon>
    </lineage>
</organism>
<dbReference type="PANTHER" id="PTHR33204:SF38">
    <property type="entry name" value="HTH-TYPE TRANSCRIPTIONAL ACTIVATOR HXLR"/>
    <property type="match status" value="1"/>
</dbReference>
<dbReference type="Gene3D" id="1.10.10.10">
    <property type="entry name" value="Winged helix-like DNA-binding domain superfamily/Winged helix DNA-binding domain"/>
    <property type="match status" value="1"/>
</dbReference>
<dbReference type="InterPro" id="IPR036390">
    <property type="entry name" value="WH_DNA-bd_sf"/>
</dbReference>
<name>A0AB73T5E2_9FIRM</name>
<evidence type="ECO:0000256" key="2">
    <source>
        <dbReference type="ARBA" id="ARBA00023125"/>
    </source>
</evidence>
<evidence type="ECO:0000313" key="5">
    <source>
        <dbReference type="EMBL" id="PWJ76590.1"/>
    </source>
</evidence>
<dbReference type="EMBL" id="QGGY01000004">
    <property type="protein sequence ID" value="PWJ76590.1"/>
    <property type="molecule type" value="Genomic_DNA"/>
</dbReference>
<protein>
    <submittedName>
        <fullName evidence="5">HxlR family transcriptional regulator</fullName>
    </submittedName>
</protein>
<dbReference type="PROSITE" id="PS51118">
    <property type="entry name" value="HTH_HXLR"/>
    <property type="match status" value="1"/>
</dbReference>
<dbReference type="InterPro" id="IPR002577">
    <property type="entry name" value="HTH_HxlR"/>
</dbReference>